<dbReference type="Pfam" id="PF05732">
    <property type="entry name" value="RepL"/>
    <property type="match status" value="1"/>
</dbReference>
<reference evidence="2" key="1">
    <citation type="journal article" date="2021" name="Proc. Natl. Acad. Sci. U.S.A.">
        <title>A Catalog of Tens of Thousands of Viruses from Human Metagenomes Reveals Hidden Associations with Chronic Diseases.</title>
        <authorList>
            <person name="Tisza M.J."/>
            <person name="Buck C.B."/>
        </authorList>
    </citation>
    <scope>NUCLEOTIDE SEQUENCE</scope>
    <source>
        <strain evidence="2">CtDAq1</strain>
    </source>
</reference>
<dbReference type="InterPro" id="IPR008813">
    <property type="entry name" value="Plasmid_replication_RepL"/>
</dbReference>
<dbReference type="GO" id="GO:0006260">
    <property type="term" value="P:DNA replication"/>
    <property type="evidence" value="ECO:0007669"/>
    <property type="project" value="InterPro"/>
</dbReference>
<dbReference type="EMBL" id="BK015733">
    <property type="protein sequence ID" value="DAE22414.1"/>
    <property type="molecule type" value="Genomic_DNA"/>
</dbReference>
<proteinExistence type="predicted"/>
<organism evidence="2">
    <name type="scientific">CrAss-like virus sp. ctDAq1</name>
    <dbReference type="NCBI Taxonomy" id="2826822"/>
    <lineage>
        <taxon>Viruses</taxon>
        <taxon>Duplodnaviria</taxon>
        <taxon>Heunggongvirae</taxon>
        <taxon>Uroviricota</taxon>
        <taxon>Caudoviricetes</taxon>
        <taxon>Crassvirales</taxon>
    </lineage>
</organism>
<sequence>MEKRKQLGRRITREIIDNNTGEVLVSEDLVVKVGDIDKFIMFFLTNNDYFYHLTGTQIKVLSVLWKESTYKQGDEGNIIHNNKNLKTSIKSKMPSITDGMIDNVFSTLSRQNVLIKTCKGEYMLNPEYFFKGRLSDRSKCIKRVVEFIVKPESMKSVSDEECLNQNNVF</sequence>
<accession>A0A8S5QT96</accession>
<feature type="domain" description="Plasmid replication protein RepL" evidence="1">
    <location>
        <begin position="12"/>
        <end position="166"/>
    </location>
</feature>
<dbReference type="GO" id="GO:0006276">
    <property type="term" value="P:plasmid maintenance"/>
    <property type="evidence" value="ECO:0007669"/>
    <property type="project" value="InterPro"/>
</dbReference>
<evidence type="ECO:0000313" key="2">
    <source>
        <dbReference type="EMBL" id="DAE22414.1"/>
    </source>
</evidence>
<name>A0A8S5QT96_9CAUD</name>
<evidence type="ECO:0000259" key="1">
    <source>
        <dbReference type="Pfam" id="PF05732"/>
    </source>
</evidence>
<protein>
    <submittedName>
        <fullName evidence="2">Replication protein</fullName>
    </submittedName>
</protein>